<protein>
    <submittedName>
        <fullName evidence="1">Uncharacterized protein</fullName>
    </submittedName>
</protein>
<dbReference type="Proteomes" id="UP000235786">
    <property type="component" value="Unassembled WGS sequence"/>
</dbReference>
<dbReference type="EMBL" id="KZ613957">
    <property type="protein sequence ID" value="PMD32841.1"/>
    <property type="molecule type" value="Genomic_DNA"/>
</dbReference>
<name>A0A2J6R2T8_HYAVF</name>
<evidence type="ECO:0000313" key="1">
    <source>
        <dbReference type="EMBL" id="PMD32841.1"/>
    </source>
</evidence>
<gene>
    <name evidence="1" type="ORF">L207DRAFT_171818</name>
</gene>
<dbReference type="AlphaFoldDB" id="A0A2J6R2T8"/>
<evidence type="ECO:0000313" key="2">
    <source>
        <dbReference type="Proteomes" id="UP000235786"/>
    </source>
</evidence>
<reference evidence="1 2" key="1">
    <citation type="submission" date="2016-04" db="EMBL/GenBank/DDBJ databases">
        <title>A degradative enzymes factory behind the ericoid mycorrhizal symbiosis.</title>
        <authorList>
            <consortium name="DOE Joint Genome Institute"/>
            <person name="Martino E."/>
            <person name="Morin E."/>
            <person name="Grelet G."/>
            <person name="Kuo A."/>
            <person name="Kohler A."/>
            <person name="Daghino S."/>
            <person name="Barry K."/>
            <person name="Choi C."/>
            <person name="Cichocki N."/>
            <person name="Clum A."/>
            <person name="Copeland A."/>
            <person name="Hainaut M."/>
            <person name="Haridas S."/>
            <person name="Labutti K."/>
            <person name="Lindquist E."/>
            <person name="Lipzen A."/>
            <person name="Khouja H.-R."/>
            <person name="Murat C."/>
            <person name="Ohm R."/>
            <person name="Olson A."/>
            <person name="Spatafora J."/>
            <person name="Veneault-Fourrey C."/>
            <person name="Henrissat B."/>
            <person name="Grigoriev I."/>
            <person name="Martin F."/>
            <person name="Perotto S."/>
        </authorList>
    </citation>
    <scope>NUCLEOTIDE SEQUENCE [LARGE SCALE GENOMIC DNA]</scope>
    <source>
        <strain evidence="1 2">F</strain>
    </source>
</reference>
<accession>A0A2J6R2T8</accession>
<organism evidence="1 2">
    <name type="scientific">Hyaloscypha variabilis (strain UAMH 11265 / GT02V1 / F)</name>
    <name type="common">Meliniomyces variabilis</name>
    <dbReference type="NCBI Taxonomy" id="1149755"/>
    <lineage>
        <taxon>Eukaryota</taxon>
        <taxon>Fungi</taxon>
        <taxon>Dikarya</taxon>
        <taxon>Ascomycota</taxon>
        <taxon>Pezizomycotina</taxon>
        <taxon>Leotiomycetes</taxon>
        <taxon>Helotiales</taxon>
        <taxon>Hyaloscyphaceae</taxon>
        <taxon>Hyaloscypha</taxon>
        <taxon>Hyaloscypha variabilis</taxon>
    </lineage>
</organism>
<sequence>MSWLYVCYYTENAIIMRDFNAAVKKVRRRSNLRRKGCSSTGLRGFVCRSNVAADTLWHLPVAKAGRLALRVNLVNLSTPLLEGSLGFSRAPPIFPDKSRFGVIVRLREVCACAALSAVCLPVDHAIGRAMIRISLTVPNYHHLFVYPGKPNRILPLQHRHPEHLCSAHRQHSYQI</sequence>
<proteinExistence type="predicted"/>
<keyword evidence="2" id="KW-1185">Reference proteome</keyword>